<dbReference type="Proteomes" id="UP001162992">
    <property type="component" value="Chromosome 13"/>
</dbReference>
<evidence type="ECO:0000313" key="2">
    <source>
        <dbReference type="Proteomes" id="UP001162992"/>
    </source>
</evidence>
<gene>
    <name evidence="1" type="ORF">O6H91_13G023700</name>
</gene>
<evidence type="ECO:0000313" key="1">
    <source>
        <dbReference type="EMBL" id="KAJ7532875.1"/>
    </source>
</evidence>
<proteinExistence type="predicted"/>
<accession>A0ACC2BSX9</accession>
<name>A0ACC2BSX9_DIPCM</name>
<organism evidence="1 2">
    <name type="scientific">Diphasiastrum complanatum</name>
    <name type="common">Issler's clubmoss</name>
    <name type="synonym">Lycopodium complanatum</name>
    <dbReference type="NCBI Taxonomy" id="34168"/>
    <lineage>
        <taxon>Eukaryota</taxon>
        <taxon>Viridiplantae</taxon>
        <taxon>Streptophyta</taxon>
        <taxon>Embryophyta</taxon>
        <taxon>Tracheophyta</taxon>
        <taxon>Lycopodiopsida</taxon>
        <taxon>Lycopodiales</taxon>
        <taxon>Lycopodiaceae</taxon>
        <taxon>Lycopodioideae</taxon>
        <taxon>Diphasiastrum</taxon>
    </lineage>
</organism>
<comment type="caution">
    <text evidence="1">The sequence shown here is derived from an EMBL/GenBank/DDBJ whole genome shotgun (WGS) entry which is preliminary data.</text>
</comment>
<protein>
    <submittedName>
        <fullName evidence="1">Uncharacterized protein</fullName>
    </submittedName>
</protein>
<dbReference type="EMBL" id="CM055104">
    <property type="protein sequence ID" value="KAJ7532875.1"/>
    <property type="molecule type" value="Genomic_DNA"/>
</dbReference>
<sequence>MMEAVTPASWFSDCSMEDIAVKRTVNGLSTAAVQQLASHGGCSGNEDHNLIPPITSSQKQQVWTSSADTPCSINQERFPTYERPYKLLKSDLNEAVLTQHLQGRITTPKPRQFIGDLQPLQPQYQYQPQQLEYGGCSTFFPRFHESHEFASSQFPPSESKRSPCYGGPESCVSEFGMTEAPYSSLEKEFTSNNSLEWKTKLELLSMHSSSPKLLAASVKSSSQSVDHIMAERKRREKLTQKFVTLSSIVPGLKKLDKASVLGDTIKYVKQLQERLKMLEEQAQEAHSVAICKKVVLTDVKEPPQHGAASESSVDQSSIDHVRLPEIEARMLGHYVLIKVHCKKQKGLLGSCLAELEKLHLHVCNASLLSFSDANFDLTINAQMEESCDLTVNDIVKALQSFFKSEGS</sequence>
<keyword evidence="2" id="KW-1185">Reference proteome</keyword>
<reference evidence="2" key="1">
    <citation type="journal article" date="2024" name="Proc. Natl. Acad. Sci. U.S.A.">
        <title>Extraordinary preservation of gene collinearity over three hundred million years revealed in homosporous lycophytes.</title>
        <authorList>
            <person name="Li C."/>
            <person name="Wickell D."/>
            <person name="Kuo L.Y."/>
            <person name="Chen X."/>
            <person name="Nie B."/>
            <person name="Liao X."/>
            <person name="Peng D."/>
            <person name="Ji J."/>
            <person name="Jenkins J."/>
            <person name="Williams M."/>
            <person name="Shu S."/>
            <person name="Plott C."/>
            <person name="Barry K."/>
            <person name="Rajasekar S."/>
            <person name="Grimwood J."/>
            <person name="Han X."/>
            <person name="Sun S."/>
            <person name="Hou Z."/>
            <person name="He W."/>
            <person name="Dai G."/>
            <person name="Sun C."/>
            <person name="Schmutz J."/>
            <person name="Leebens-Mack J.H."/>
            <person name="Li F.W."/>
            <person name="Wang L."/>
        </authorList>
    </citation>
    <scope>NUCLEOTIDE SEQUENCE [LARGE SCALE GENOMIC DNA]</scope>
    <source>
        <strain evidence="2">cv. PW_Plant_1</strain>
    </source>
</reference>